<sequence length="104" mass="10604">MTKGIPVCIECGGPVNALNEDEHGDPCVACAERLLETLPGVFHAPWGQEAAELEDADAETALAQGEEEPGGGTPPPRSGGRGQASSRRGGESFGDSFGEPRGSA</sequence>
<reference evidence="2 3" key="1">
    <citation type="submission" date="2019-02" db="EMBL/GenBank/DDBJ databases">
        <title>Deep-cultivation of Planctomycetes and their phenomic and genomic characterization uncovers novel biology.</title>
        <authorList>
            <person name="Wiegand S."/>
            <person name="Jogler M."/>
            <person name="Boedeker C."/>
            <person name="Pinto D."/>
            <person name="Vollmers J."/>
            <person name="Rivas-Marin E."/>
            <person name="Kohn T."/>
            <person name="Peeters S.H."/>
            <person name="Heuer A."/>
            <person name="Rast P."/>
            <person name="Oberbeckmann S."/>
            <person name="Bunk B."/>
            <person name="Jeske O."/>
            <person name="Meyerdierks A."/>
            <person name="Storesund J.E."/>
            <person name="Kallscheuer N."/>
            <person name="Luecker S."/>
            <person name="Lage O.M."/>
            <person name="Pohl T."/>
            <person name="Merkel B.J."/>
            <person name="Hornburger P."/>
            <person name="Mueller R.-W."/>
            <person name="Bruemmer F."/>
            <person name="Labrenz M."/>
            <person name="Spormann A.M."/>
            <person name="Op den Camp H."/>
            <person name="Overmann J."/>
            <person name="Amann R."/>
            <person name="Jetten M.S.M."/>
            <person name="Mascher T."/>
            <person name="Medema M.H."/>
            <person name="Devos D.P."/>
            <person name="Kaster A.-K."/>
            <person name="Ovreas L."/>
            <person name="Rohde M."/>
            <person name="Galperin M.Y."/>
            <person name="Jogler C."/>
        </authorList>
    </citation>
    <scope>NUCLEOTIDE SEQUENCE [LARGE SCALE GENOMIC DNA]</scope>
    <source>
        <strain evidence="2 3">Poly30</strain>
    </source>
</reference>
<proteinExistence type="predicted"/>
<protein>
    <submittedName>
        <fullName evidence="2">Uncharacterized protein</fullName>
    </submittedName>
</protein>
<dbReference type="EMBL" id="CP036434">
    <property type="protein sequence ID" value="QDV08795.1"/>
    <property type="molecule type" value="Genomic_DNA"/>
</dbReference>
<evidence type="ECO:0000256" key="1">
    <source>
        <dbReference type="SAM" id="MobiDB-lite"/>
    </source>
</evidence>
<keyword evidence="3" id="KW-1185">Reference proteome</keyword>
<accession>A0A518EXI1</accession>
<name>A0A518EXI1_9BACT</name>
<evidence type="ECO:0000313" key="2">
    <source>
        <dbReference type="EMBL" id="QDV08795.1"/>
    </source>
</evidence>
<feature type="region of interest" description="Disordered" evidence="1">
    <location>
        <begin position="54"/>
        <end position="104"/>
    </location>
</feature>
<gene>
    <name evidence="2" type="ORF">Poly30_43500</name>
</gene>
<dbReference type="RefSeq" id="WP_419190456.1">
    <property type="nucleotide sequence ID" value="NZ_CP036434.1"/>
</dbReference>
<dbReference type="Proteomes" id="UP000320390">
    <property type="component" value="Chromosome"/>
</dbReference>
<evidence type="ECO:0000313" key="3">
    <source>
        <dbReference type="Proteomes" id="UP000320390"/>
    </source>
</evidence>
<dbReference type="AlphaFoldDB" id="A0A518EXI1"/>
<organism evidence="2 3">
    <name type="scientific">Saltatorellus ferox</name>
    <dbReference type="NCBI Taxonomy" id="2528018"/>
    <lineage>
        <taxon>Bacteria</taxon>
        <taxon>Pseudomonadati</taxon>
        <taxon>Planctomycetota</taxon>
        <taxon>Planctomycetia</taxon>
        <taxon>Planctomycetia incertae sedis</taxon>
        <taxon>Saltatorellus</taxon>
    </lineage>
</organism>